<evidence type="ECO:0000259" key="4">
    <source>
        <dbReference type="PROSITE" id="PS01124"/>
    </source>
</evidence>
<dbReference type="InterPro" id="IPR009057">
    <property type="entry name" value="Homeodomain-like_sf"/>
</dbReference>
<evidence type="ECO:0000313" key="5">
    <source>
        <dbReference type="EMBL" id="MBM7478123.1"/>
    </source>
</evidence>
<dbReference type="InterPro" id="IPR011256">
    <property type="entry name" value="Reg_factor_effector_dom_sf"/>
</dbReference>
<reference evidence="5 6" key="1">
    <citation type="submission" date="2021-01" db="EMBL/GenBank/DDBJ databases">
        <title>Sequencing the genomes of 1000 actinobacteria strains.</title>
        <authorList>
            <person name="Klenk H.-P."/>
        </authorList>
    </citation>
    <scope>NUCLEOTIDE SEQUENCE [LARGE SCALE GENOMIC DNA]</scope>
    <source>
        <strain evidence="5 6">DSM 46000</strain>
    </source>
</reference>
<dbReference type="EMBL" id="JAFBBO010000001">
    <property type="protein sequence ID" value="MBM7478123.1"/>
    <property type="molecule type" value="Genomic_DNA"/>
</dbReference>
<dbReference type="InterPro" id="IPR018062">
    <property type="entry name" value="HTH_AraC-typ_CS"/>
</dbReference>
<evidence type="ECO:0000256" key="2">
    <source>
        <dbReference type="ARBA" id="ARBA00023125"/>
    </source>
</evidence>
<dbReference type="Pfam" id="PF12833">
    <property type="entry name" value="HTH_18"/>
    <property type="match status" value="1"/>
</dbReference>
<dbReference type="SMART" id="SM00342">
    <property type="entry name" value="HTH_ARAC"/>
    <property type="match status" value="1"/>
</dbReference>
<gene>
    <name evidence="5" type="ORF">JOD49_001043</name>
</gene>
<dbReference type="InterPro" id="IPR010499">
    <property type="entry name" value="AraC_E-bd"/>
</dbReference>
<evidence type="ECO:0000313" key="6">
    <source>
        <dbReference type="Proteomes" id="UP000698059"/>
    </source>
</evidence>
<keyword evidence="1" id="KW-0805">Transcription regulation</keyword>
<dbReference type="Proteomes" id="UP000698059">
    <property type="component" value="Unassembled WGS sequence"/>
</dbReference>
<dbReference type="Gene3D" id="3.20.80.10">
    <property type="entry name" value="Regulatory factor, effector binding domain"/>
    <property type="match status" value="1"/>
</dbReference>
<organism evidence="5 6">
    <name type="scientific">Oerskovia jenensis</name>
    <dbReference type="NCBI Taxonomy" id="162169"/>
    <lineage>
        <taxon>Bacteria</taxon>
        <taxon>Bacillati</taxon>
        <taxon>Actinomycetota</taxon>
        <taxon>Actinomycetes</taxon>
        <taxon>Micrococcales</taxon>
        <taxon>Cellulomonadaceae</taxon>
        <taxon>Oerskovia</taxon>
    </lineage>
</organism>
<dbReference type="SMART" id="SM00871">
    <property type="entry name" value="AraC_E_bind"/>
    <property type="match status" value="1"/>
</dbReference>
<dbReference type="SUPFAM" id="SSF55136">
    <property type="entry name" value="Probable bacterial effector-binding domain"/>
    <property type="match status" value="1"/>
</dbReference>
<dbReference type="Pfam" id="PF06445">
    <property type="entry name" value="GyrI-like"/>
    <property type="match status" value="1"/>
</dbReference>
<dbReference type="RefSeq" id="WP_205306264.1">
    <property type="nucleotide sequence ID" value="NZ_BAAAVF010000002.1"/>
</dbReference>
<dbReference type="Gene3D" id="1.10.10.60">
    <property type="entry name" value="Homeodomain-like"/>
    <property type="match status" value="1"/>
</dbReference>
<feature type="domain" description="HTH araC/xylS-type" evidence="4">
    <location>
        <begin position="14"/>
        <end position="112"/>
    </location>
</feature>
<dbReference type="InterPro" id="IPR029442">
    <property type="entry name" value="GyrI-like"/>
</dbReference>
<accession>A0ABS2LCH2</accession>
<dbReference type="PANTHER" id="PTHR40055:SF1">
    <property type="entry name" value="TRANSCRIPTIONAL REGULATOR YGIV-RELATED"/>
    <property type="match status" value="1"/>
</dbReference>
<keyword evidence="3" id="KW-0804">Transcription</keyword>
<dbReference type="InterPro" id="IPR018060">
    <property type="entry name" value="HTH_AraC"/>
</dbReference>
<protein>
    <submittedName>
        <fullName evidence="5">AraC family transcriptional regulator</fullName>
    </submittedName>
</protein>
<dbReference type="InterPro" id="IPR050908">
    <property type="entry name" value="SmbC-like"/>
</dbReference>
<sequence>MRAEHWIDYEQRFDVVLAHVHDHLAEPLDLVVLAQVAGLSPRHFHRVFTSAFDETLAALVRRLRMQRASDLLANSTTPVAQVAALCGYPDVSSFTRAFTAAHGVPPARYRTVGTHERFRRAVTRRDPSAFDVEIRAVEPIACLSVRHRGSYLGIDQAFTDLAVWYSAHGHPRSAQRHLGVFHTDPTATAVEDMRSRACFERPGELPQAEVRPLADGAAELDEYVIEGGTYAVLTHQGPYSDMPAKYSWFFGCWVPHAGVALADRPVVEQYLDLPAGRAPGEIRTEMWLPIEGG</sequence>
<dbReference type="PROSITE" id="PS00041">
    <property type="entry name" value="HTH_ARAC_FAMILY_1"/>
    <property type="match status" value="1"/>
</dbReference>
<name>A0ABS2LCH2_9CELL</name>
<proteinExistence type="predicted"/>
<keyword evidence="2" id="KW-0238">DNA-binding</keyword>
<dbReference type="SUPFAM" id="SSF46689">
    <property type="entry name" value="Homeodomain-like"/>
    <property type="match status" value="2"/>
</dbReference>
<comment type="caution">
    <text evidence="5">The sequence shown here is derived from an EMBL/GenBank/DDBJ whole genome shotgun (WGS) entry which is preliminary data.</text>
</comment>
<evidence type="ECO:0000256" key="3">
    <source>
        <dbReference type="ARBA" id="ARBA00023163"/>
    </source>
</evidence>
<evidence type="ECO:0000256" key="1">
    <source>
        <dbReference type="ARBA" id="ARBA00023015"/>
    </source>
</evidence>
<dbReference type="PROSITE" id="PS01124">
    <property type="entry name" value="HTH_ARAC_FAMILY_2"/>
    <property type="match status" value="1"/>
</dbReference>
<dbReference type="PANTHER" id="PTHR40055">
    <property type="entry name" value="TRANSCRIPTIONAL REGULATOR YGIV-RELATED"/>
    <property type="match status" value="1"/>
</dbReference>
<keyword evidence="6" id="KW-1185">Reference proteome</keyword>